<dbReference type="AlphaFoldDB" id="A0A9N9RQT9"/>
<feature type="region of interest" description="Disordered" evidence="4">
    <location>
        <begin position="377"/>
        <end position="396"/>
    </location>
</feature>
<feature type="compositionally biased region" description="Polar residues" evidence="4">
    <location>
        <begin position="381"/>
        <end position="396"/>
    </location>
</feature>
<feature type="domain" description="Ras-GEF" evidence="5">
    <location>
        <begin position="875"/>
        <end position="1100"/>
    </location>
</feature>
<dbReference type="GO" id="GO:0005886">
    <property type="term" value="C:plasma membrane"/>
    <property type="evidence" value="ECO:0007669"/>
    <property type="project" value="TreeGrafter"/>
</dbReference>
<evidence type="ECO:0000313" key="7">
    <source>
        <dbReference type="EMBL" id="CAG9801454.1"/>
    </source>
</evidence>
<feature type="domain" description="N-terminal Ras-GEF" evidence="6">
    <location>
        <begin position="725"/>
        <end position="846"/>
    </location>
</feature>
<name>A0A9N9RQT9_9DIPT</name>
<keyword evidence="8" id="KW-1185">Reference proteome</keyword>
<dbReference type="GO" id="GO:0005085">
    <property type="term" value="F:guanyl-nucleotide exchange factor activity"/>
    <property type="evidence" value="ECO:0007669"/>
    <property type="project" value="UniProtKB-KW"/>
</dbReference>
<keyword evidence="1 3" id="KW-0344">Guanine-nucleotide releasing factor</keyword>
<dbReference type="PROSITE" id="PS00720">
    <property type="entry name" value="RASGEF"/>
    <property type="match status" value="1"/>
</dbReference>
<dbReference type="SUPFAM" id="SSF48366">
    <property type="entry name" value="Ras GEF"/>
    <property type="match status" value="1"/>
</dbReference>
<dbReference type="Gene3D" id="1.10.840.10">
    <property type="entry name" value="Ras guanine-nucleotide exchange factors catalytic domain"/>
    <property type="match status" value="1"/>
</dbReference>
<evidence type="ECO:0000259" key="5">
    <source>
        <dbReference type="PROSITE" id="PS50009"/>
    </source>
</evidence>
<proteinExistence type="predicted"/>
<dbReference type="EMBL" id="OU895877">
    <property type="protein sequence ID" value="CAG9801454.1"/>
    <property type="molecule type" value="Genomic_DNA"/>
</dbReference>
<feature type="region of interest" description="Disordered" evidence="4">
    <location>
        <begin position="288"/>
        <end position="318"/>
    </location>
</feature>
<reference evidence="7" key="2">
    <citation type="submission" date="2022-10" db="EMBL/GenBank/DDBJ databases">
        <authorList>
            <consortium name="ENA_rothamsted_submissions"/>
            <consortium name="culmorum"/>
            <person name="King R."/>
        </authorList>
    </citation>
    <scope>NUCLEOTIDE SEQUENCE</scope>
</reference>
<dbReference type="InterPro" id="IPR001895">
    <property type="entry name" value="RASGEF_cat_dom"/>
</dbReference>
<dbReference type="InterPro" id="IPR008937">
    <property type="entry name" value="Ras-like_GEF"/>
</dbReference>
<dbReference type="PANTHER" id="PTHR23113">
    <property type="entry name" value="GUANINE NUCLEOTIDE EXCHANGE FACTOR"/>
    <property type="match status" value="1"/>
</dbReference>
<dbReference type="InterPro" id="IPR023578">
    <property type="entry name" value="Ras_GEF_dom_sf"/>
</dbReference>
<dbReference type="SMART" id="SM00229">
    <property type="entry name" value="RasGEFN"/>
    <property type="match status" value="1"/>
</dbReference>
<dbReference type="Proteomes" id="UP001153620">
    <property type="component" value="Chromosome 1"/>
</dbReference>
<dbReference type="PROSITE" id="PS50212">
    <property type="entry name" value="RASGEF_NTER"/>
    <property type="match status" value="1"/>
</dbReference>
<dbReference type="PROSITE" id="PS50009">
    <property type="entry name" value="RASGEF_CAT"/>
    <property type="match status" value="1"/>
</dbReference>
<feature type="region of interest" description="Disordered" evidence="4">
    <location>
        <begin position="331"/>
        <end position="359"/>
    </location>
</feature>
<evidence type="ECO:0000259" key="6">
    <source>
        <dbReference type="PROSITE" id="PS50212"/>
    </source>
</evidence>
<dbReference type="CDD" id="cd00155">
    <property type="entry name" value="RasGEF"/>
    <property type="match status" value="1"/>
</dbReference>
<evidence type="ECO:0000256" key="4">
    <source>
        <dbReference type="SAM" id="MobiDB-lite"/>
    </source>
</evidence>
<evidence type="ECO:0000256" key="1">
    <source>
        <dbReference type="ARBA" id="ARBA00022658"/>
    </source>
</evidence>
<dbReference type="SMART" id="SM00147">
    <property type="entry name" value="RasGEF"/>
    <property type="match status" value="1"/>
</dbReference>
<dbReference type="InterPro" id="IPR000651">
    <property type="entry name" value="Ras-like_Gua-exchang_fac_N"/>
</dbReference>
<dbReference type="OrthoDB" id="25179at2759"/>
<dbReference type="PANTHER" id="PTHR23113:SF224">
    <property type="entry name" value="RAP GUANINE NUCLEOTIDE EXCHANGE FACTOR 1"/>
    <property type="match status" value="1"/>
</dbReference>
<dbReference type="Pfam" id="PF00618">
    <property type="entry name" value="RasGEF_N"/>
    <property type="match status" value="1"/>
</dbReference>
<evidence type="ECO:0000256" key="2">
    <source>
        <dbReference type="ARBA" id="ARBA00083313"/>
    </source>
</evidence>
<organism evidence="7 8">
    <name type="scientific">Chironomus riparius</name>
    <dbReference type="NCBI Taxonomy" id="315576"/>
    <lineage>
        <taxon>Eukaryota</taxon>
        <taxon>Metazoa</taxon>
        <taxon>Ecdysozoa</taxon>
        <taxon>Arthropoda</taxon>
        <taxon>Hexapoda</taxon>
        <taxon>Insecta</taxon>
        <taxon>Pterygota</taxon>
        <taxon>Neoptera</taxon>
        <taxon>Endopterygota</taxon>
        <taxon>Diptera</taxon>
        <taxon>Nematocera</taxon>
        <taxon>Chironomoidea</taxon>
        <taxon>Chironomidae</taxon>
        <taxon>Chironominae</taxon>
        <taxon>Chironomus</taxon>
    </lineage>
</organism>
<dbReference type="InterPro" id="IPR019804">
    <property type="entry name" value="Ras_G-nucl-exch_fac_CS"/>
</dbReference>
<accession>A0A9N9RQT9</accession>
<dbReference type="Pfam" id="PF00617">
    <property type="entry name" value="RasGEF"/>
    <property type="match status" value="1"/>
</dbReference>
<dbReference type="Gene3D" id="1.20.870.10">
    <property type="entry name" value="Son of sevenless (SoS) protein Chain: S domain 1"/>
    <property type="match status" value="1"/>
</dbReference>
<dbReference type="FunFam" id="1.10.840.10:FF:000009">
    <property type="entry name" value="rap guanine nucleotide exchange factor 1"/>
    <property type="match status" value="1"/>
</dbReference>
<evidence type="ECO:0000256" key="3">
    <source>
        <dbReference type="PROSITE-ProRule" id="PRU00168"/>
    </source>
</evidence>
<sequence>MNERELRINNSFNEVQLSSSLHNDDINSSRLSFESKNATKHTKLARIRSFKDDFLEKISQMRTPMNTSTLNRPNSPKHKKAQQQLFYDDTKLSHDLEYHVRQAKTALTHFNDVINKNKLEMLPGNGTILIETIANINSSLKSNKFYAKSSVILSLIQQLQSSLGKIIKICDDALISETENDFIAQNKENINELVVQLHEGVNVSLLQLLRVISTLLFSLSLFVSYIKNLVDIVKEKKSLDLVKNYQQSSFDNVDIAGQSQRNSLPDITPKEEKQQFYSSLNRSHLVKKSQSNENILESPPPKPSRQLSSAPPLPPKRSILTTLTTVTTKDSVDNSFLNPDNDNFLKPNDKSPDKNSSTSSLCSMLLESCALETKYNEESTIKSSYRTSSDSGSMSINSQSNMIKQHQRQIIINSTEHLDNDLNSEHSFREERESYSSSNSLMSTTKFNISSELPPPLPMKTRRSDHHKSVYDNVDCTESNQSIVTTTVSSSNSSLASSSLNSSALNVTSSNENNNFDFEQLYPFNNKIKYISCIEPRNLLMGNNSDEKPPLPPKKNKHMFQSVAYSVMAYMEIFGNASHSSHTSSQNLLITRHSMHTFAQSSNFNSQERVFFEESNSLLPPVSSESEELKPALPPKKVRLNSRTPSTPPLSPKIEEFVPEIETTNSEEVELNNELQKPCINNISNELKHQEKEEVVLRRKSKTTPDLIEEVEVGDHLIFKKEEEDGPDIKGGHADALIVHATKVQKVSEAFGEAFLCTFRTFIEPYHLVEKLTHRYSFFICHNHDQKQKAAKESFSLLVRVVNDLTIPDLTVILMQKLITFVHDLIISGEILMAKLLRAKIIEKATMLKQKRSTTQSYLSSLPIISNQPTLLHLKSTELAEQMTILDAELFQKIEIPEVLLWSQQQCEEKSPNLTLFTAHFNKLSFWARTQILKQQDAKEREKYVMKFIKIMKHLRKINNYNSYLAILSALDSAPIRRLEWQKNITEGLKEYCALIDSSSSFRAYRQALSETTSPCIPYIGLVLQDLTFVHIGNPDCLQDGSINFSKRWQQYNIVMNMKRFRNSSYAFKRNERIIGFFDNFEECFDEDVMWQISEKIKPRISRKVE</sequence>
<evidence type="ECO:0000313" key="8">
    <source>
        <dbReference type="Proteomes" id="UP001153620"/>
    </source>
</evidence>
<protein>
    <recommendedName>
        <fullName evidence="2">CRK SH3-binding GNRP</fullName>
    </recommendedName>
</protein>
<dbReference type="GO" id="GO:0007265">
    <property type="term" value="P:Ras protein signal transduction"/>
    <property type="evidence" value="ECO:0007669"/>
    <property type="project" value="TreeGrafter"/>
</dbReference>
<gene>
    <name evidence="7" type="ORF">CHIRRI_LOCUS4382</name>
</gene>
<dbReference type="InterPro" id="IPR036964">
    <property type="entry name" value="RASGEF_cat_dom_sf"/>
</dbReference>
<reference evidence="7" key="1">
    <citation type="submission" date="2022-01" db="EMBL/GenBank/DDBJ databases">
        <authorList>
            <person name="King R."/>
        </authorList>
    </citation>
    <scope>NUCLEOTIDE SEQUENCE</scope>
</reference>